<proteinExistence type="predicted"/>
<dbReference type="GO" id="GO:0004519">
    <property type="term" value="F:endonuclease activity"/>
    <property type="evidence" value="ECO:0007669"/>
    <property type="project" value="UniProtKB-KW"/>
</dbReference>
<organism evidence="1 2">
    <name type="scientific">Halomonas salipaludis</name>
    <dbReference type="NCBI Taxonomy" id="2032625"/>
    <lineage>
        <taxon>Bacteria</taxon>
        <taxon>Pseudomonadati</taxon>
        <taxon>Pseudomonadota</taxon>
        <taxon>Gammaproteobacteria</taxon>
        <taxon>Oceanospirillales</taxon>
        <taxon>Halomonadaceae</taxon>
        <taxon>Halomonas</taxon>
    </lineage>
</organism>
<dbReference type="Proteomes" id="UP000217771">
    <property type="component" value="Unassembled WGS sequence"/>
</dbReference>
<evidence type="ECO:0000313" key="1">
    <source>
        <dbReference type="EMBL" id="PAU79207.1"/>
    </source>
</evidence>
<gene>
    <name evidence="1" type="ORF">CK498_02230</name>
</gene>
<dbReference type="CDD" id="cd22992">
    <property type="entry name" value="MOC1"/>
    <property type="match status" value="1"/>
</dbReference>
<keyword evidence="1" id="KW-0378">Hydrolase</keyword>
<dbReference type="InterPro" id="IPR036397">
    <property type="entry name" value="RNaseH_sf"/>
</dbReference>
<keyword evidence="1" id="KW-0540">Nuclease</keyword>
<evidence type="ECO:0000313" key="2">
    <source>
        <dbReference type="Proteomes" id="UP000217771"/>
    </source>
</evidence>
<dbReference type="AlphaFoldDB" id="A0A2A2F3H4"/>
<accession>A0A2A2F3H4</accession>
<dbReference type="Gene3D" id="3.30.420.10">
    <property type="entry name" value="Ribonuclease H-like superfamily/Ribonuclease H"/>
    <property type="match status" value="1"/>
</dbReference>
<dbReference type="OrthoDB" id="573331at2"/>
<protein>
    <submittedName>
        <fullName evidence="1">Holliday junction endonuclease</fullName>
    </submittedName>
</protein>
<keyword evidence="1" id="KW-0255">Endonuclease</keyword>
<keyword evidence="2" id="KW-1185">Reference proteome</keyword>
<name>A0A2A2F3H4_9GAMM</name>
<sequence>MNIIGIDPGKSGGIASINAAGQAAGDVMPIIGKEIDGHELARILTAASPGLVIIEKVGAMPKQGVTSTFTFGAGYGRLLGVCEALGIPYRLVTPQAWKKRVLAGTAKDKDAAIAFVKRAFPMVDLTPGKKRVPHDGIADAVCLAEYGRQLMAKGAA</sequence>
<dbReference type="EMBL" id="NSKB01000001">
    <property type="protein sequence ID" value="PAU79207.1"/>
    <property type="molecule type" value="Genomic_DNA"/>
</dbReference>
<dbReference type="SUPFAM" id="SSF53098">
    <property type="entry name" value="Ribonuclease H-like"/>
    <property type="match status" value="1"/>
</dbReference>
<dbReference type="InterPro" id="IPR012337">
    <property type="entry name" value="RNaseH-like_sf"/>
</dbReference>
<dbReference type="GO" id="GO:0003676">
    <property type="term" value="F:nucleic acid binding"/>
    <property type="evidence" value="ECO:0007669"/>
    <property type="project" value="InterPro"/>
</dbReference>
<reference evidence="1 2" key="1">
    <citation type="submission" date="2017-08" db="EMBL/GenBank/DDBJ databases">
        <title>Halomonas alkalisoli sp. nov., isolated from saline alkaline soil.</title>
        <authorList>
            <person name="Wang D."/>
            <person name="Zhang G."/>
        </authorList>
    </citation>
    <scope>NUCLEOTIDE SEQUENCE [LARGE SCALE GENOMIC DNA]</scope>
    <source>
        <strain evidence="1 2">WRN001</strain>
    </source>
</reference>
<comment type="caution">
    <text evidence="1">The sequence shown here is derived from an EMBL/GenBank/DDBJ whole genome shotgun (WGS) entry which is preliminary data.</text>
</comment>
<dbReference type="RefSeq" id="WP_095619220.1">
    <property type="nucleotide sequence ID" value="NZ_NSKB01000001.1"/>
</dbReference>